<accession>A0A1H2D8M9</accession>
<sequence length="186" mass="19699">MRFLTNRLLSGLLGAGLVLAASATPARAADPDVTAPVGRYQLDFTKVWDGRSATLTALEVSDDVSALADVRQFVDWGDGGFTYLDGDQTSERHQFYNLGSYTVTVRFTDQAGNAAAGSFVGSATAVVTKMPGTSKLAKKEVYIGDPVVVTLAGIPSGVTKVRVWWGRRQGDLGQPDGHAGQALLHQ</sequence>
<dbReference type="InterPro" id="IPR035986">
    <property type="entry name" value="PKD_dom_sf"/>
</dbReference>
<dbReference type="Gene3D" id="2.60.40.10">
    <property type="entry name" value="Immunoglobulins"/>
    <property type="match status" value="1"/>
</dbReference>
<keyword evidence="1" id="KW-0732">Signal</keyword>
<evidence type="ECO:0000256" key="1">
    <source>
        <dbReference type="SAM" id="SignalP"/>
    </source>
</evidence>
<dbReference type="InterPro" id="IPR000601">
    <property type="entry name" value="PKD_dom"/>
</dbReference>
<dbReference type="PROSITE" id="PS50093">
    <property type="entry name" value="PKD"/>
    <property type="match status" value="1"/>
</dbReference>
<feature type="chain" id="PRO_5009271979" evidence="1">
    <location>
        <begin position="29"/>
        <end position="186"/>
    </location>
</feature>
<dbReference type="EMBL" id="LT629758">
    <property type="protein sequence ID" value="SDT78949.1"/>
    <property type="molecule type" value="Genomic_DNA"/>
</dbReference>
<gene>
    <name evidence="3" type="ORF">SAMN04489716_8583</name>
</gene>
<dbReference type="GO" id="GO:0005975">
    <property type="term" value="P:carbohydrate metabolic process"/>
    <property type="evidence" value="ECO:0007669"/>
    <property type="project" value="UniProtKB-ARBA"/>
</dbReference>
<dbReference type="AlphaFoldDB" id="A0A1H2D8M9"/>
<dbReference type="OrthoDB" id="3288201at2"/>
<feature type="domain" description="PKD" evidence="2">
    <location>
        <begin position="75"/>
        <end position="116"/>
    </location>
</feature>
<dbReference type="Proteomes" id="UP000198688">
    <property type="component" value="Chromosome I"/>
</dbReference>
<evidence type="ECO:0000313" key="4">
    <source>
        <dbReference type="Proteomes" id="UP000198688"/>
    </source>
</evidence>
<protein>
    <submittedName>
        <fullName evidence="3">5'-nucleotidase</fullName>
    </submittedName>
</protein>
<name>A0A1H2D8M9_9ACTN</name>
<dbReference type="SUPFAM" id="SSF49299">
    <property type="entry name" value="PKD domain"/>
    <property type="match status" value="1"/>
</dbReference>
<evidence type="ECO:0000313" key="3">
    <source>
        <dbReference type="EMBL" id="SDT78949.1"/>
    </source>
</evidence>
<keyword evidence="4" id="KW-1185">Reference proteome</keyword>
<proteinExistence type="predicted"/>
<reference evidence="3 4" key="1">
    <citation type="submission" date="2016-10" db="EMBL/GenBank/DDBJ databases">
        <authorList>
            <person name="de Groot N.N."/>
        </authorList>
    </citation>
    <scope>NUCLEOTIDE SEQUENCE [LARGE SCALE GENOMIC DNA]</scope>
    <source>
        <strain evidence="3 4">DSM 43941</strain>
    </source>
</reference>
<evidence type="ECO:0000259" key="2">
    <source>
        <dbReference type="PROSITE" id="PS50093"/>
    </source>
</evidence>
<dbReference type="RefSeq" id="WP_092554694.1">
    <property type="nucleotide sequence ID" value="NZ_BOMJ01000032.1"/>
</dbReference>
<organism evidence="3 4">
    <name type="scientific">Actinoplanes derwentensis</name>
    <dbReference type="NCBI Taxonomy" id="113562"/>
    <lineage>
        <taxon>Bacteria</taxon>
        <taxon>Bacillati</taxon>
        <taxon>Actinomycetota</taxon>
        <taxon>Actinomycetes</taxon>
        <taxon>Micromonosporales</taxon>
        <taxon>Micromonosporaceae</taxon>
        <taxon>Actinoplanes</taxon>
    </lineage>
</organism>
<dbReference type="InterPro" id="IPR013783">
    <property type="entry name" value="Ig-like_fold"/>
</dbReference>
<feature type="signal peptide" evidence="1">
    <location>
        <begin position="1"/>
        <end position="28"/>
    </location>
</feature>